<evidence type="ECO:0000313" key="2">
    <source>
        <dbReference type="Proteomes" id="UP000284706"/>
    </source>
</evidence>
<gene>
    <name evidence="1" type="ORF">CVT26_007643</name>
</gene>
<dbReference type="Gene3D" id="1.20.1280.50">
    <property type="match status" value="1"/>
</dbReference>
<organism evidence="1 2">
    <name type="scientific">Gymnopilus dilepis</name>
    <dbReference type="NCBI Taxonomy" id="231916"/>
    <lineage>
        <taxon>Eukaryota</taxon>
        <taxon>Fungi</taxon>
        <taxon>Dikarya</taxon>
        <taxon>Basidiomycota</taxon>
        <taxon>Agaricomycotina</taxon>
        <taxon>Agaricomycetes</taxon>
        <taxon>Agaricomycetidae</taxon>
        <taxon>Agaricales</taxon>
        <taxon>Agaricineae</taxon>
        <taxon>Hymenogastraceae</taxon>
        <taxon>Gymnopilus</taxon>
    </lineage>
</organism>
<accession>A0A409VZQ3</accession>
<sequence>MKVLELPDDAALDIFLLNANVFTEKAPLQNTISCSQVCAHWRALLLSTPSIWARVLGIGELVRMADAGRKEVLCRTGNALLWISALISGHGIDYDFLVNSLLKDHWDRIEHLKIFINHPDGRDIWPLIERPAPVLRTLEFHSRIGLMQTNGSEKPMFSDQAPLLQTFMSDCLPLSLSAPWLSGIRQLSLGSRLTVFDVLTCLQSTPLLEILAVSMVSSSSRHDNVHLPIVMLPLLANIYLRCIELQDCTALLRSIKPMKGCSVTCYPDYFNLGGASNADTTQELLKDAVPELSSYLQSFVQVHRSKISAVKIRLDINNFIFGCEADIPTLESDRANGFWVGLSDQFQPFSTGAQAMLSTLISSCNFSSITALTLDIVPATTFSEVPMASSWLQSYFKSFPAVTELSVYEGTLRIVSTLSQAVSDEPNIFPILATLTLLRFEDQRPWFLAEGSARPIVQFLQHRKAIGLPITTLVCRESPKFAMDADLDKLVDMTGVEVCVRKGEAVVVEGSFA</sequence>
<dbReference type="OrthoDB" id="3266451at2759"/>
<protein>
    <submittedName>
        <fullName evidence="1">Uncharacterized protein</fullName>
    </submittedName>
</protein>
<keyword evidence="2" id="KW-1185">Reference proteome</keyword>
<dbReference type="EMBL" id="NHYE01005490">
    <property type="protein sequence ID" value="PPQ71734.1"/>
    <property type="molecule type" value="Genomic_DNA"/>
</dbReference>
<proteinExistence type="predicted"/>
<name>A0A409VZQ3_9AGAR</name>
<reference evidence="1 2" key="1">
    <citation type="journal article" date="2018" name="Evol. Lett.">
        <title>Horizontal gene cluster transfer increased hallucinogenic mushroom diversity.</title>
        <authorList>
            <person name="Reynolds H.T."/>
            <person name="Vijayakumar V."/>
            <person name="Gluck-Thaler E."/>
            <person name="Korotkin H.B."/>
            <person name="Matheny P.B."/>
            <person name="Slot J.C."/>
        </authorList>
    </citation>
    <scope>NUCLEOTIDE SEQUENCE [LARGE SCALE GENOMIC DNA]</scope>
    <source>
        <strain evidence="1 2">SRW20</strain>
    </source>
</reference>
<evidence type="ECO:0000313" key="1">
    <source>
        <dbReference type="EMBL" id="PPQ71734.1"/>
    </source>
</evidence>
<comment type="caution">
    <text evidence="1">The sequence shown here is derived from an EMBL/GenBank/DDBJ whole genome shotgun (WGS) entry which is preliminary data.</text>
</comment>
<dbReference type="Proteomes" id="UP000284706">
    <property type="component" value="Unassembled WGS sequence"/>
</dbReference>
<dbReference type="AlphaFoldDB" id="A0A409VZQ3"/>
<dbReference type="InParanoid" id="A0A409VZQ3"/>